<evidence type="ECO:0000313" key="3">
    <source>
        <dbReference type="Proteomes" id="UP000198863"/>
    </source>
</evidence>
<dbReference type="RefSeq" id="WP_091067863.1">
    <property type="nucleotide sequence ID" value="NZ_FNCF01000007.1"/>
</dbReference>
<dbReference type="Pfam" id="PF00753">
    <property type="entry name" value="Lactamase_B"/>
    <property type="match status" value="1"/>
</dbReference>
<reference evidence="3" key="1">
    <citation type="submission" date="2016-10" db="EMBL/GenBank/DDBJ databases">
        <authorList>
            <person name="Varghese N."/>
            <person name="Submissions S."/>
        </authorList>
    </citation>
    <scope>NUCLEOTIDE SEQUENCE [LARGE SCALE GENOMIC DNA]</scope>
    <source>
        <strain evidence="3">DSM 44526</strain>
    </source>
</reference>
<name>A0A1G7YPV8_9ACTN</name>
<sequence>MSSTAADPVLPPPVLTEVADGVFAYVQPDGTWWVNNTGLLVGARGAAVVDTCSTEKRTRAFRDTVATVTDQPVRTLVNIHHHGDHTHGNWLFDGATVVGHEATRDGVLAAGIPGEQPFWTPFDIGRVVLEPPFLTYTEGVTLWVDDRRCEVTHVGTPAHTTNDSVVWLPEQRTLFAGDLLFAGGTPFLVMGSLAGAIEVLEEVVTPLGAETVVPGHGPVSGPELVDDVLGYLRWLDGVARDSHAAGVSPLEAARSTDLGPYAGWSDAERIVGNLHRAHAELSGGERGCQIDVRAALADMVTYNGGHPLTCIA</sequence>
<dbReference type="PANTHER" id="PTHR42951">
    <property type="entry name" value="METALLO-BETA-LACTAMASE DOMAIN-CONTAINING"/>
    <property type="match status" value="1"/>
</dbReference>
<dbReference type="InterPro" id="IPR001279">
    <property type="entry name" value="Metallo-B-lactamas"/>
</dbReference>
<feature type="domain" description="Metallo-beta-lactamase" evidence="1">
    <location>
        <begin position="34"/>
        <end position="216"/>
    </location>
</feature>
<evidence type="ECO:0000313" key="2">
    <source>
        <dbReference type="EMBL" id="SDG98622.1"/>
    </source>
</evidence>
<dbReference type="PANTHER" id="PTHR42951:SF4">
    <property type="entry name" value="ACYL-COENZYME A THIOESTERASE MBLAC2"/>
    <property type="match status" value="1"/>
</dbReference>
<dbReference type="InterPro" id="IPR036866">
    <property type="entry name" value="RibonucZ/Hydroxyglut_hydro"/>
</dbReference>
<gene>
    <name evidence="2" type="ORF">SAMN05660324_4049</name>
</gene>
<dbReference type="CDD" id="cd16282">
    <property type="entry name" value="metallo-hydrolase-like_MBL-fold"/>
    <property type="match status" value="1"/>
</dbReference>
<dbReference type="Proteomes" id="UP000198863">
    <property type="component" value="Unassembled WGS sequence"/>
</dbReference>
<keyword evidence="3" id="KW-1185">Reference proteome</keyword>
<dbReference type="InterPro" id="IPR050855">
    <property type="entry name" value="NDM-1-like"/>
</dbReference>
<dbReference type="AlphaFoldDB" id="A0A1G7YPV8"/>
<protein>
    <submittedName>
        <fullName evidence="2">Cyclase</fullName>
    </submittedName>
</protein>
<proteinExistence type="predicted"/>
<dbReference type="SMART" id="SM00849">
    <property type="entry name" value="Lactamase_B"/>
    <property type="match status" value="1"/>
</dbReference>
<dbReference type="SUPFAM" id="SSF56281">
    <property type="entry name" value="Metallo-hydrolase/oxidoreductase"/>
    <property type="match status" value="1"/>
</dbReference>
<accession>A0A1G7YPV8</accession>
<dbReference type="EMBL" id="FNCF01000007">
    <property type="protein sequence ID" value="SDG98622.1"/>
    <property type="molecule type" value="Genomic_DNA"/>
</dbReference>
<dbReference type="Gene3D" id="3.60.15.10">
    <property type="entry name" value="Ribonuclease Z/Hydroxyacylglutathione hydrolase-like"/>
    <property type="match status" value="1"/>
</dbReference>
<dbReference type="OrthoDB" id="420651at2"/>
<evidence type="ECO:0000259" key="1">
    <source>
        <dbReference type="SMART" id="SM00849"/>
    </source>
</evidence>
<organism evidence="2 3">
    <name type="scientific">Klenkia brasiliensis</name>
    <dbReference type="NCBI Taxonomy" id="333142"/>
    <lineage>
        <taxon>Bacteria</taxon>
        <taxon>Bacillati</taxon>
        <taxon>Actinomycetota</taxon>
        <taxon>Actinomycetes</taxon>
        <taxon>Geodermatophilales</taxon>
        <taxon>Geodermatophilaceae</taxon>
        <taxon>Klenkia</taxon>
    </lineage>
</organism>